<dbReference type="InterPro" id="IPR013325">
    <property type="entry name" value="RNA_pol_sigma_r2"/>
</dbReference>
<sequence length="169" mass="19316">MLSDRELVFIALHKDCYPRVFRFVRRRVTDPELAQELAADVFRVAWQKWDDAGVFEPAWLFAVARNLLGNAYRSYERQQALHFRLMESASVIEADGKGNELVEHAMAALREKDRDVLQLAYWDEFSIAEIAGVLQCSESAAKVRLHRAREAFRKTMPVQAGTASQKMGA</sequence>
<proteinExistence type="inferred from homology"/>
<dbReference type="Gene3D" id="1.10.1740.10">
    <property type="match status" value="1"/>
</dbReference>
<keyword evidence="3" id="KW-0731">Sigma factor</keyword>
<evidence type="ECO:0000256" key="4">
    <source>
        <dbReference type="ARBA" id="ARBA00023125"/>
    </source>
</evidence>
<dbReference type="PANTHER" id="PTHR43133">
    <property type="entry name" value="RNA POLYMERASE ECF-TYPE SIGMA FACTO"/>
    <property type="match status" value="1"/>
</dbReference>
<dbReference type="Gene3D" id="1.10.10.10">
    <property type="entry name" value="Winged helix-like DNA-binding domain superfamily/Winged helix DNA-binding domain"/>
    <property type="match status" value="1"/>
</dbReference>
<dbReference type="InterPro" id="IPR036388">
    <property type="entry name" value="WH-like_DNA-bd_sf"/>
</dbReference>
<keyword evidence="5" id="KW-0804">Transcription</keyword>
<reference evidence="8 9" key="1">
    <citation type="submission" date="2024-09" db="EMBL/GenBank/DDBJ databases">
        <authorList>
            <person name="Sun Q."/>
            <person name="Mori K."/>
        </authorList>
    </citation>
    <scope>NUCLEOTIDE SEQUENCE [LARGE SCALE GENOMIC DNA]</scope>
    <source>
        <strain evidence="8 9">JCM 13519</strain>
    </source>
</reference>
<keyword evidence="2" id="KW-0805">Transcription regulation</keyword>
<dbReference type="SUPFAM" id="SSF88946">
    <property type="entry name" value="Sigma2 domain of RNA polymerase sigma factors"/>
    <property type="match status" value="1"/>
</dbReference>
<comment type="caution">
    <text evidence="8">The sequence shown here is derived from an EMBL/GenBank/DDBJ whole genome shotgun (WGS) entry which is preliminary data.</text>
</comment>
<dbReference type="Pfam" id="PF08281">
    <property type="entry name" value="Sigma70_r4_2"/>
    <property type="match status" value="1"/>
</dbReference>
<evidence type="ECO:0000256" key="2">
    <source>
        <dbReference type="ARBA" id="ARBA00023015"/>
    </source>
</evidence>
<dbReference type="SUPFAM" id="SSF88659">
    <property type="entry name" value="Sigma3 and sigma4 domains of RNA polymerase sigma factors"/>
    <property type="match status" value="1"/>
</dbReference>
<dbReference type="RefSeq" id="WP_345047225.1">
    <property type="nucleotide sequence ID" value="NZ_BAABED010000001.1"/>
</dbReference>
<dbReference type="InterPro" id="IPR014284">
    <property type="entry name" value="RNA_pol_sigma-70_dom"/>
</dbReference>
<dbReference type="InterPro" id="IPR013249">
    <property type="entry name" value="RNA_pol_sigma70_r4_t2"/>
</dbReference>
<feature type="domain" description="RNA polymerase sigma factor 70 region 4 type 2" evidence="7">
    <location>
        <begin position="101"/>
        <end position="151"/>
    </location>
</feature>
<dbReference type="InterPro" id="IPR007627">
    <property type="entry name" value="RNA_pol_sigma70_r2"/>
</dbReference>
<feature type="domain" description="RNA polymerase sigma-70 region 2" evidence="6">
    <location>
        <begin position="14"/>
        <end position="77"/>
    </location>
</feature>
<dbReference type="Pfam" id="PF04542">
    <property type="entry name" value="Sigma70_r2"/>
    <property type="match status" value="1"/>
</dbReference>
<evidence type="ECO:0000259" key="7">
    <source>
        <dbReference type="Pfam" id="PF08281"/>
    </source>
</evidence>
<gene>
    <name evidence="8" type="ORF">ACFFPI_11865</name>
</gene>
<name>A0ABV5UQK5_9MICC</name>
<accession>A0ABV5UQK5</accession>
<protein>
    <submittedName>
        <fullName evidence="8">RNA polymerase sigma factor</fullName>
    </submittedName>
</protein>
<evidence type="ECO:0000256" key="5">
    <source>
        <dbReference type="ARBA" id="ARBA00023163"/>
    </source>
</evidence>
<evidence type="ECO:0000259" key="6">
    <source>
        <dbReference type="Pfam" id="PF04542"/>
    </source>
</evidence>
<dbReference type="NCBIfam" id="TIGR02937">
    <property type="entry name" value="sigma70-ECF"/>
    <property type="match status" value="1"/>
</dbReference>
<dbReference type="InterPro" id="IPR039425">
    <property type="entry name" value="RNA_pol_sigma-70-like"/>
</dbReference>
<evidence type="ECO:0000313" key="8">
    <source>
        <dbReference type="EMBL" id="MFB9714817.1"/>
    </source>
</evidence>
<evidence type="ECO:0000313" key="9">
    <source>
        <dbReference type="Proteomes" id="UP001589536"/>
    </source>
</evidence>
<dbReference type="PANTHER" id="PTHR43133:SF8">
    <property type="entry name" value="RNA POLYMERASE SIGMA FACTOR HI_1459-RELATED"/>
    <property type="match status" value="1"/>
</dbReference>
<evidence type="ECO:0000256" key="1">
    <source>
        <dbReference type="ARBA" id="ARBA00010641"/>
    </source>
</evidence>
<dbReference type="InterPro" id="IPR013324">
    <property type="entry name" value="RNA_pol_sigma_r3/r4-like"/>
</dbReference>
<evidence type="ECO:0000256" key="3">
    <source>
        <dbReference type="ARBA" id="ARBA00023082"/>
    </source>
</evidence>
<keyword evidence="9" id="KW-1185">Reference proteome</keyword>
<organism evidence="8 9">
    <name type="scientific">Arthrobacter methylotrophus</name>
    <dbReference type="NCBI Taxonomy" id="121291"/>
    <lineage>
        <taxon>Bacteria</taxon>
        <taxon>Bacillati</taxon>
        <taxon>Actinomycetota</taxon>
        <taxon>Actinomycetes</taxon>
        <taxon>Micrococcales</taxon>
        <taxon>Micrococcaceae</taxon>
        <taxon>Arthrobacter</taxon>
    </lineage>
</organism>
<keyword evidence="4" id="KW-0238">DNA-binding</keyword>
<dbReference type="CDD" id="cd06171">
    <property type="entry name" value="Sigma70_r4"/>
    <property type="match status" value="1"/>
</dbReference>
<dbReference type="Proteomes" id="UP001589536">
    <property type="component" value="Unassembled WGS sequence"/>
</dbReference>
<dbReference type="EMBL" id="JBHMBH010000026">
    <property type="protein sequence ID" value="MFB9714817.1"/>
    <property type="molecule type" value="Genomic_DNA"/>
</dbReference>
<comment type="similarity">
    <text evidence="1">Belongs to the sigma-70 factor family. ECF subfamily.</text>
</comment>